<accession>A0A8J8SLL5</accession>
<evidence type="ECO:0000256" key="3">
    <source>
        <dbReference type="SAM" id="MobiDB-lite"/>
    </source>
</evidence>
<proteinExistence type="predicted"/>
<dbReference type="EMBL" id="CP047289">
    <property type="protein sequence ID" value="QUS36491.1"/>
    <property type="molecule type" value="Genomic_DNA"/>
</dbReference>
<protein>
    <submittedName>
        <fullName evidence="4">Calcium-binding protein</fullName>
    </submittedName>
</protein>
<dbReference type="KEGG" id="fap:GR316_09595"/>
<feature type="region of interest" description="Disordered" evidence="3">
    <location>
        <begin position="175"/>
        <end position="210"/>
    </location>
</feature>
<sequence length="333" mass="34009">MFGIIGLVGAVMAGAAADMFMGLKADPGHDADDDAEAAPEGTEGETQDSQGDLLDEVRFDGMPRSSDIPEPPDPAENVVGTDGDDRLATGDGDDTLSGGDGTDILVARDGDNRVMGDGGQDYLYSGDGRDTLFGGDGDDALYAGGGDDRLFGGTGNDQMYGQMGDDTLRGGVGDDSLIGGAGQDRLHGQGGKDWLSGDDGDDRLFGGRGADTLDGGAGNDTLFGGEDRAVDYLNGGRGEDVLHVGAKDVATGGDGADTFILGEGVSGHPATLMDFDPKTDVIEITHEPGHAPVVEVLDHETGQRIVVDGTDLAVLRGVSGFDAASIRLVSLHH</sequence>
<dbReference type="Proteomes" id="UP000679284">
    <property type="component" value="Chromosome"/>
</dbReference>
<dbReference type="PRINTS" id="PR00313">
    <property type="entry name" value="CABNDNGRPT"/>
</dbReference>
<dbReference type="Pfam" id="PF00353">
    <property type="entry name" value="HemolysinCabind"/>
    <property type="match status" value="6"/>
</dbReference>
<evidence type="ECO:0000256" key="1">
    <source>
        <dbReference type="ARBA" id="ARBA00004613"/>
    </source>
</evidence>
<feature type="region of interest" description="Disordered" evidence="3">
    <location>
        <begin position="27"/>
        <end position="102"/>
    </location>
</feature>
<dbReference type="InterPro" id="IPR011049">
    <property type="entry name" value="Serralysin-like_metalloprot_C"/>
</dbReference>
<dbReference type="InterPro" id="IPR050557">
    <property type="entry name" value="RTX_toxin/Mannuronan_C5-epim"/>
</dbReference>
<dbReference type="RefSeq" id="WP_211783713.1">
    <property type="nucleotide sequence ID" value="NZ_CP047289.1"/>
</dbReference>
<organism evidence="4 5">
    <name type="scientific">Falsirhodobacter algicola</name>
    <dbReference type="NCBI Taxonomy" id="2692330"/>
    <lineage>
        <taxon>Bacteria</taxon>
        <taxon>Pseudomonadati</taxon>
        <taxon>Pseudomonadota</taxon>
        <taxon>Alphaproteobacteria</taxon>
        <taxon>Rhodobacterales</taxon>
        <taxon>Paracoccaceae</taxon>
        <taxon>Falsirhodobacter</taxon>
    </lineage>
</organism>
<dbReference type="PANTHER" id="PTHR38340:SF1">
    <property type="entry name" value="S-LAYER PROTEIN"/>
    <property type="match status" value="1"/>
</dbReference>
<dbReference type="GO" id="GO:0005509">
    <property type="term" value="F:calcium ion binding"/>
    <property type="evidence" value="ECO:0007669"/>
    <property type="project" value="InterPro"/>
</dbReference>
<reference evidence="4" key="1">
    <citation type="submission" date="2020-01" db="EMBL/GenBank/DDBJ databases">
        <authorList>
            <person name="Yang Y."/>
            <person name="Kwon Y.M."/>
        </authorList>
    </citation>
    <scope>NUCLEOTIDE SEQUENCE</scope>
    <source>
        <strain evidence="4">PG104</strain>
    </source>
</reference>
<dbReference type="AlphaFoldDB" id="A0A8J8SLL5"/>
<dbReference type="InterPro" id="IPR018511">
    <property type="entry name" value="Hemolysin-typ_Ca-bd_CS"/>
</dbReference>
<keyword evidence="5" id="KW-1185">Reference proteome</keyword>
<evidence type="ECO:0000313" key="5">
    <source>
        <dbReference type="Proteomes" id="UP000679284"/>
    </source>
</evidence>
<comment type="subcellular location">
    <subcellularLocation>
        <location evidence="1">Secreted</location>
    </subcellularLocation>
</comment>
<feature type="compositionally biased region" description="Acidic residues" evidence="3">
    <location>
        <begin position="31"/>
        <end position="46"/>
    </location>
</feature>
<dbReference type="InterPro" id="IPR001343">
    <property type="entry name" value="Hemolysn_Ca-bd"/>
</dbReference>
<dbReference type="GO" id="GO:0005576">
    <property type="term" value="C:extracellular region"/>
    <property type="evidence" value="ECO:0007669"/>
    <property type="project" value="UniProtKB-SubCell"/>
</dbReference>
<dbReference type="Gene3D" id="2.150.10.10">
    <property type="entry name" value="Serralysin-like metalloprotease, C-terminal"/>
    <property type="match status" value="4"/>
</dbReference>
<dbReference type="PANTHER" id="PTHR38340">
    <property type="entry name" value="S-LAYER PROTEIN"/>
    <property type="match status" value="1"/>
</dbReference>
<evidence type="ECO:0000256" key="2">
    <source>
        <dbReference type="ARBA" id="ARBA00022525"/>
    </source>
</evidence>
<gene>
    <name evidence="4" type="ORF">GR316_09595</name>
</gene>
<keyword evidence="2" id="KW-0964">Secreted</keyword>
<name>A0A8J8SLL5_9RHOB</name>
<dbReference type="PROSITE" id="PS00330">
    <property type="entry name" value="HEMOLYSIN_CALCIUM"/>
    <property type="match status" value="4"/>
</dbReference>
<evidence type="ECO:0000313" key="4">
    <source>
        <dbReference type="EMBL" id="QUS36491.1"/>
    </source>
</evidence>
<dbReference type="SUPFAM" id="SSF51120">
    <property type="entry name" value="beta-Roll"/>
    <property type="match status" value="2"/>
</dbReference>